<organism evidence="5 6">
    <name type="scientific">Heracleum sosnowskyi</name>
    <dbReference type="NCBI Taxonomy" id="360622"/>
    <lineage>
        <taxon>Eukaryota</taxon>
        <taxon>Viridiplantae</taxon>
        <taxon>Streptophyta</taxon>
        <taxon>Embryophyta</taxon>
        <taxon>Tracheophyta</taxon>
        <taxon>Spermatophyta</taxon>
        <taxon>Magnoliopsida</taxon>
        <taxon>eudicotyledons</taxon>
        <taxon>Gunneridae</taxon>
        <taxon>Pentapetalae</taxon>
        <taxon>asterids</taxon>
        <taxon>campanulids</taxon>
        <taxon>Apiales</taxon>
        <taxon>Apiaceae</taxon>
        <taxon>Apioideae</taxon>
        <taxon>apioid superclade</taxon>
        <taxon>Tordylieae</taxon>
        <taxon>Tordyliinae</taxon>
        <taxon>Heracleum</taxon>
    </lineage>
</organism>
<evidence type="ECO:0000256" key="3">
    <source>
        <dbReference type="PROSITE-ProRule" id="PRU00259"/>
    </source>
</evidence>
<dbReference type="PANTHER" id="PTHR23315">
    <property type="entry name" value="U BOX DOMAIN-CONTAINING"/>
    <property type="match status" value="1"/>
</dbReference>
<evidence type="ECO:0000313" key="6">
    <source>
        <dbReference type="Proteomes" id="UP001237642"/>
    </source>
</evidence>
<dbReference type="InterPro" id="IPR036249">
    <property type="entry name" value="Thioredoxin-like_sf"/>
</dbReference>
<reference evidence="5" key="1">
    <citation type="submission" date="2023-02" db="EMBL/GenBank/DDBJ databases">
        <title>Genome of toxic invasive species Heracleum sosnowskyi carries increased number of genes despite the absence of recent whole-genome duplications.</title>
        <authorList>
            <person name="Schelkunov M."/>
            <person name="Shtratnikova V."/>
            <person name="Makarenko M."/>
            <person name="Klepikova A."/>
            <person name="Omelchenko D."/>
            <person name="Novikova G."/>
            <person name="Obukhova E."/>
            <person name="Bogdanov V."/>
            <person name="Penin A."/>
            <person name="Logacheva M."/>
        </authorList>
    </citation>
    <scope>NUCLEOTIDE SEQUENCE</scope>
    <source>
        <strain evidence="5">Hsosn_3</strain>
        <tissue evidence="5">Leaf</tissue>
    </source>
</reference>
<dbReference type="SUPFAM" id="SSF52200">
    <property type="entry name" value="Toll/Interleukin receptor TIR domain"/>
    <property type="match status" value="2"/>
</dbReference>
<dbReference type="PROSITE" id="PS51354">
    <property type="entry name" value="GLUTAREDOXIN_2"/>
    <property type="match status" value="2"/>
</dbReference>
<dbReference type="InterPro" id="IPR000225">
    <property type="entry name" value="Armadillo"/>
</dbReference>
<feature type="repeat" description="ARM" evidence="3">
    <location>
        <begin position="795"/>
        <end position="837"/>
    </location>
</feature>
<dbReference type="SMART" id="SM00255">
    <property type="entry name" value="TIR"/>
    <property type="match status" value="1"/>
</dbReference>
<keyword evidence="6" id="KW-1185">Reference proteome</keyword>
<dbReference type="PANTHER" id="PTHR23315:SF275">
    <property type="entry name" value="U-BOX DOMAIN-CONTAINING PROTEIN 13"/>
    <property type="match status" value="1"/>
</dbReference>
<dbReference type="SMART" id="SM00185">
    <property type="entry name" value="ARM"/>
    <property type="match status" value="3"/>
</dbReference>
<dbReference type="PROSITE" id="PS50104">
    <property type="entry name" value="TIR"/>
    <property type="match status" value="2"/>
</dbReference>
<protein>
    <recommendedName>
        <fullName evidence="4">TIR domain-containing protein</fullName>
    </recommendedName>
</protein>
<dbReference type="EMBL" id="JAUIZM010000011">
    <property type="protein sequence ID" value="KAK1357446.1"/>
    <property type="molecule type" value="Genomic_DNA"/>
</dbReference>
<dbReference type="Gene3D" id="1.25.10.10">
    <property type="entry name" value="Leucine-rich Repeat Variant"/>
    <property type="match status" value="2"/>
</dbReference>
<dbReference type="GO" id="GO:0007165">
    <property type="term" value="P:signal transduction"/>
    <property type="evidence" value="ECO:0007669"/>
    <property type="project" value="InterPro"/>
</dbReference>
<dbReference type="InterPro" id="IPR016024">
    <property type="entry name" value="ARM-type_fold"/>
</dbReference>
<gene>
    <name evidence="5" type="ORF">POM88_050702</name>
</gene>
<dbReference type="SUPFAM" id="SSF52833">
    <property type="entry name" value="Thioredoxin-like"/>
    <property type="match status" value="2"/>
</dbReference>
<dbReference type="InterPro" id="IPR035897">
    <property type="entry name" value="Toll_tir_struct_dom_sf"/>
</dbReference>
<comment type="caution">
    <text evidence="5">The sequence shown here is derived from an EMBL/GenBank/DDBJ whole genome shotgun (WGS) entry which is preliminary data.</text>
</comment>
<dbReference type="InterPro" id="IPR011989">
    <property type="entry name" value="ARM-like"/>
</dbReference>
<evidence type="ECO:0000259" key="4">
    <source>
        <dbReference type="PROSITE" id="PS50104"/>
    </source>
</evidence>
<reference evidence="5" key="2">
    <citation type="submission" date="2023-05" db="EMBL/GenBank/DDBJ databases">
        <authorList>
            <person name="Schelkunov M.I."/>
        </authorList>
    </citation>
    <scope>NUCLEOTIDE SEQUENCE</scope>
    <source>
        <strain evidence="5">Hsosn_3</strain>
        <tissue evidence="5">Leaf</tissue>
    </source>
</reference>
<feature type="domain" description="TIR" evidence="4">
    <location>
        <begin position="365"/>
        <end position="530"/>
    </location>
</feature>
<dbReference type="AlphaFoldDB" id="A0AAD8H0S9"/>
<sequence>MCATVRQQNTFIQNTVKLFRERLAAKFPECRHPTPQNSVIQGSSSSSLSRHESAEDKIILYTTTSVNNAVGAYGLVKKILRSGNVVYEERNCTIEPRYLRELKELVGNDKVRFPMVIVNGKDLCGEEEVDGFYDIEVKQKLIGTLMYLYFQQRSTKHFQDTMSTALFGRYWTFISIQFVETSTPLNFLIKEKLISMVNEASFSHVFISFRGETRDKFTCFLYDAPEAEGFVAFMDKSDIRVGDGEDLTIKDGVRNSMSTIIIFSPNYAPHNTFIRNTVKLFGEKFATKFPECRLPTPKFSVLQGSSSSSLSSRKPTKNKVILNTDNGILASLKTIICIQLVKTSTAVNHLVQEKPIYIYMASEASFCHVFLSFKGETRDKFTCFLHDALRAEGFVAFMDKSDIGVGDGVHLTIKEGIKNSMSAIIIFSPNYAYSAWCLDELVLILERYRNSKYLIIPIYYEVENRDIKHQLGDYGHALEQHRARHGDKVEKWREALVEVGNILGQRVEGPHNAFIRNTVKLFGKNLFAKFPEHRFPTPKRAILQGSSSSSLSSRKPTKNKVILYTRSADDGQFGPNSVARMYLTAGHVAFEERNCSKEPEYIRELEEVLGNNRVRFPTVTVNGKDLCGEEQVEGLDNFMEKPTLIAMFLIVQWCVANGVEPPTQCSQASKTASACTPVKRSKIYALLNKLTSGNFEEQRFAAGEICFLAKQNDHNCAAIEEAGAIPLLVGILTTPDLSTQEHAKGSMKARENTAATLFSLSVVDENKVPIGLFGAIPPLVTLLNEGNKGKAVRAGIVPTLMKLLKEPHNGMVDESLAILALLASHSEGRAAIIAADALPVLVAVIGSGSPMNKEIASFVLGHMCSADQQHLVEAQ</sequence>
<keyword evidence="2" id="KW-0833">Ubl conjugation pathway</keyword>
<dbReference type="Proteomes" id="UP001237642">
    <property type="component" value="Unassembled WGS sequence"/>
</dbReference>
<proteinExistence type="predicted"/>
<evidence type="ECO:0000313" key="5">
    <source>
        <dbReference type="EMBL" id="KAK1357446.1"/>
    </source>
</evidence>
<dbReference type="SUPFAM" id="SSF48371">
    <property type="entry name" value="ARM repeat"/>
    <property type="match status" value="1"/>
</dbReference>
<keyword evidence="1" id="KW-0677">Repeat</keyword>
<dbReference type="PROSITE" id="PS50176">
    <property type="entry name" value="ARM_REPEAT"/>
    <property type="match status" value="1"/>
</dbReference>
<dbReference type="InterPro" id="IPR000157">
    <property type="entry name" value="TIR_dom"/>
</dbReference>
<dbReference type="Gene3D" id="3.40.50.10140">
    <property type="entry name" value="Toll/interleukin-1 receptor homology (TIR) domain"/>
    <property type="match status" value="2"/>
</dbReference>
<accession>A0AAD8H0S9</accession>
<evidence type="ECO:0000256" key="1">
    <source>
        <dbReference type="ARBA" id="ARBA00022737"/>
    </source>
</evidence>
<feature type="domain" description="TIR" evidence="4">
    <location>
        <begin position="201"/>
        <end position="322"/>
    </location>
</feature>
<evidence type="ECO:0000256" key="2">
    <source>
        <dbReference type="ARBA" id="ARBA00022786"/>
    </source>
</evidence>
<name>A0AAD8H0S9_9APIA</name>
<dbReference type="Pfam" id="PF01582">
    <property type="entry name" value="TIR"/>
    <property type="match status" value="2"/>
</dbReference>